<sequence length="195" mass="22020">MFDKLVEMAVSGVVGNAAYDQLKVFFARSTAAPAQEPTVVEDDPDIMERYGENIEYIHRYRTFSLLTDLNAVLALTRQPVVHFVVEDKPTTAWHLPSVVIEDSVTGEWYVFSKGNIAFEGSGGGLHQAESLIRFLLDKRIPFTAWVLDRISSDKLDQGCRTWVELKAKCVPLLAHRSSEYFEKYVAGKYVELSRA</sequence>
<dbReference type="RefSeq" id="WP_091193790.1">
    <property type="nucleotide sequence ID" value="NZ_FOVE01000009.1"/>
</dbReference>
<evidence type="ECO:0000313" key="1">
    <source>
        <dbReference type="EMBL" id="SFN44692.1"/>
    </source>
</evidence>
<protein>
    <submittedName>
        <fullName evidence="1">Uncharacterized protein</fullName>
    </submittedName>
</protein>
<gene>
    <name evidence="1" type="ORF">SAMN05660284_01509</name>
</gene>
<name>A0A1I4Z363_9NEIS</name>
<dbReference type="OrthoDB" id="7059174at2"/>
<reference evidence="2" key="1">
    <citation type="submission" date="2016-10" db="EMBL/GenBank/DDBJ databases">
        <authorList>
            <person name="Varghese N."/>
            <person name="Submissions S."/>
        </authorList>
    </citation>
    <scope>NUCLEOTIDE SEQUENCE [LARGE SCALE GENOMIC DNA]</scope>
    <source>
        <strain evidence="2">DSM 6150</strain>
    </source>
</reference>
<proteinExistence type="predicted"/>
<keyword evidence="2" id="KW-1185">Reference proteome</keyword>
<dbReference type="AlphaFoldDB" id="A0A1I4Z363"/>
<evidence type="ECO:0000313" key="2">
    <source>
        <dbReference type="Proteomes" id="UP000242869"/>
    </source>
</evidence>
<dbReference type="EMBL" id="FOVE01000009">
    <property type="protein sequence ID" value="SFN44692.1"/>
    <property type="molecule type" value="Genomic_DNA"/>
</dbReference>
<organism evidence="1 2">
    <name type="scientific">Formivibrio citricus</name>
    <dbReference type="NCBI Taxonomy" id="83765"/>
    <lineage>
        <taxon>Bacteria</taxon>
        <taxon>Pseudomonadati</taxon>
        <taxon>Pseudomonadota</taxon>
        <taxon>Betaproteobacteria</taxon>
        <taxon>Neisseriales</taxon>
        <taxon>Chitinibacteraceae</taxon>
        <taxon>Formivibrio</taxon>
    </lineage>
</organism>
<accession>A0A1I4Z363</accession>
<dbReference type="Proteomes" id="UP000242869">
    <property type="component" value="Unassembled WGS sequence"/>
</dbReference>